<gene>
    <name evidence="3" type="ORF">HanXRQr2_Chr08g0359141</name>
</gene>
<dbReference type="Gramene" id="mRNA:HanXRQr2_Chr08g0359141">
    <property type="protein sequence ID" value="mRNA:HanXRQr2_Chr08g0359141"/>
    <property type="gene ID" value="HanXRQr2_Chr08g0359141"/>
</dbReference>
<name>A0A9K3IHU1_HELAN</name>
<dbReference type="AlphaFoldDB" id="A0A9K3IHU1"/>
<feature type="compositionally biased region" description="Polar residues" evidence="1">
    <location>
        <begin position="447"/>
        <end position="456"/>
    </location>
</feature>
<reference evidence="3" key="2">
    <citation type="submission" date="2020-06" db="EMBL/GenBank/DDBJ databases">
        <title>Helianthus annuus Genome sequencing and assembly Release 2.</title>
        <authorList>
            <person name="Gouzy J."/>
            <person name="Langlade N."/>
            <person name="Munos S."/>
        </authorList>
    </citation>
    <scope>NUCLEOTIDE SEQUENCE</scope>
    <source>
        <tissue evidence="3">Leaves</tissue>
    </source>
</reference>
<feature type="domain" description="Transposase (putative) gypsy type" evidence="2">
    <location>
        <begin position="11"/>
        <end position="74"/>
    </location>
</feature>
<dbReference type="PANTHER" id="PTHR31099">
    <property type="entry name" value="OS06G0165300 PROTEIN"/>
    <property type="match status" value="1"/>
</dbReference>
<evidence type="ECO:0000313" key="4">
    <source>
        <dbReference type="Proteomes" id="UP000215914"/>
    </source>
</evidence>
<dbReference type="PANTHER" id="PTHR31099:SF49">
    <property type="entry name" value="MYOSIN HEAVY CHAIN-LIKE PROTEIN"/>
    <property type="match status" value="1"/>
</dbReference>
<organism evidence="3 4">
    <name type="scientific">Helianthus annuus</name>
    <name type="common">Common sunflower</name>
    <dbReference type="NCBI Taxonomy" id="4232"/>
    <lineage>
        <taxon>Eukaryota</taxon>
        <taxon>Viridiplantae</taxon>
        <taxon>Streptophyta</taxon>
        <taxon>Embryophyta</taxon>
        <taxon>Tracheophyta</taxon>
        <taxon>Spermatophyta</taxon>
        <taxon>Magnoliopsida</taxon>
        <taxon>eudicotyledons</taxon>
        <taxon>Gunneridae</taxon>
        <taxon>Pentapetalae</taxon>
        <taxon>asterids</taxon>
        <taxon>campanulids</taxon>
        <taxon>Asterales</taxon>
        <taxon>Asteraceae</taxon>
        <taxon>Asteroideae</taxon>
        <taxon>Heliantheae alliance</taxon>
        <taxon>Heliantheae</taxon>
        <taxon>Helianthus</taxon>
    </lineage>
</organism>
<evidence type="ECO:0000313" key="3">
    <source>
        <dbReference type="EMBL" id="KAF5797057.1"/>
    </source>
</evidence>
<dbReference type="InterPro" id="IPR007321">
    <property type="entry name" value="Transposase_28"/>
</dbReference>
<proteinExistence type="predicted"/>
<dbReference type="Proteomes" id="UP000215914">
    <property type="component" value="Unassembled WGS sequence"/>
</dbReference>
<evidence type="ECO:0000256" key="1">
    <source>
        <dbReference type="SAM" id="MobiDB-lite"/>
    </source>
</evidence>
<feature type="region of interest" description="Disordered" evidence="1">
    <location>
        <begin position="425"/>
        <end position="502"/>
    </location>
</feature>
<sequence length="502" mass="55753">MLPLGITMYATFFREGNFRLPMAKFTGEVLSNYGLHISQINALGLPRITHLEFICRANRIEPTFEMFTVFYIVSYIGGFYSFNSRTSGISPCIANPPKSLHDWKQKFFYIRRGVIPIDMHYRDESEGIPRVNVSMDFVDQEWYKVLTRKATSISQVEERALVRAGMSMLWVPKNPRGIPVYGYQGKVGYSLLNVLDPKAVGPWLKRYCLRGGLSDWIRSGTVSCTLPAIVIVLSSEGSDRSREGLIPHSPRAGRAQGAVNEPVNEPVVDVNVPTDAAEQLETRKKKEMDKFEEKKKVEEPVSVALRKQLSNFSFLDYVVVSDTLSGLDAGDKRTERDPDDDETLTEIMKKKRFLKTRRKSLMNKLLLRLPLKSINFKRRPPLHLQSRRLTWGFVQNAVTFWRRYTPLLVLKGGAGGIGGDAGGAGGDAGGAGGDGRGEGVDTEAESSEATPRQTIYTKVVRGSGQGGTSGTHHSPEYEHVQGGSWDTHNPACADLPHAPDGS</sequence>
<dbReference type="EMBL" id="MNCJ02000323">
    <property type="protein sequence ID" value="KAF5797057.1"/>
    <property type="molecule type" value="Genomic_DNA"/>
</dbReference>
<accession>A0A9K3IHU1</accession>
<keyword evidence="4" id="KW-1185">Reference proteome</keyword>
<protein>
    <recommendedName>
        <fullName evidence="2">Transposase (putative) gypsy type domain-containing protein</fullName>
    </recommendedName>
</protein>
<dbReference type="Pfam" id="PF04195">
    <property type="entry name" value="Transposase_28"/>
    <property type="match status" value="1"/>
</dbReference>
<reference evidence="3" key="1">
    <citation type="journal article" date="2017" name="Nature">
        <title>The sunflower genome provides insights into oil metabolism, flowering and Asterid evolution.</title>
        <authorList>
            <person name="Badouin H."/>
            <person name="Gouzy J."/>
            <person name="Grassa C.J."/>
            <person name="Murat F."/>
            <person name="Staton S.E."/>
            <person name="Cottret L."/>
            <person name="Lelandais-Briere C."/>
            <person name="Owens G.L."/>
            <person name="Carrere S."/>
            <person name="Mayjonade B."/>
            <person name="Legrand L."/>
            <person name="Gill N."/>
            <person name="Kane N.C."/>
            <person name="Bowers J.E."/>
            <person name="Hubner S."/>
            <person name="Bellec A."/>
            <person name="Berard A."/>
            <person name="Berges H."/>
            <person name="Blanchet N."/>
            <person name="Boniface M.C."/>
            <person name="Brunel D."/>
            <person name="Catrice O."/>
            <person name="Chaidir N."/>
            <person name="Claudel C."/>
            <person name="Donnadieu C."/>
            <person name="Faraut T."/>
            <person name="Fievet G."/>
            <person name="Helmstetter N."/>
            <person name="King M."/>
            <person name="Knapp S.J."/>
            <person name="Lai Z."/>
            <person name="Le Paslier M.C."/>
            <person name="Lippi Y."/>
            <person name="Lorenzon L."/>
            <person name="Mandel J.R."/>
            <person name="Marage G."/>
            <person name="Marchand G."/>
            <person name="Marquand E."/>
            <person name="Bret-Mestries E."/>
            <person name="Morien E."/>
            <person name="Nambeesan S."/>
            <person name="Nguyen T."/>
            <person name="Pegot-Espagnet P."/>
            <person name="Pouilly N."/>
            <person name="Raftis F."/>
            <person name="Sallet E."/>
            <person name="Schiex T."/>
            <person name="Thomas J."/>
            <person name="Vandecasteele C."/>
            <person name="Vares D."/>
            <person name="Vear F."/>
            <person name="Vautrin S."/>
            <person name="Crespi M."/>
            <person name="Mangin B."/>
            <person name="Burke J.M."/>
            <person name="Salse J."/>
            <person name="Munos S."/>
            <person name="Vincourt P."/>
            <person name="Rieseberg L.H."/>
            <person name="Langlade N.B."/>
        </authorList>
    </citation>
    <scope>NUCLEOTIDE SEQUENCE</scope>
    <source>
        <tissue evidence="3">Leaves</tissue>
    </source>
</reference>
<comment type="caution">
    <text evidence="3">The sequence shown here is derived from an EMBL/GenBank/DDBJ whole genome shotgun (WGS) entry which is preliminary data.</text>
</comment>
<evidence type="ECO:0000259" key="2">
    <source>
        <dbReference type="Pfam" id="PF04195"/>
    </source>
</evidence>
<feature type="compositionally biased region" description="Gly residues" evidence="1">
    <location>
        <begin position="425"/>
        <end position="434"/>
    </location>
</feature>